<gene>
    <name evidence="1" type="ORF">BTN50_0877</name>
</gene>
<sequence length="47" mass="5479">MPLSCPHYSWVNKQDQTVNITFKMKIKSTIKHLTIDTIELKIYGEGK</sequence>
<keyword evidence="2" id="KW-1185">Reference proteome</keyword>
<dbReference type="EMBL" id="CP020660">
    <property type="protein sequence ID" value="ATF09384.1"/>
    <property type="molecule type" value="Genomic_DNA"/>
</dbReference>
<proteinExistence type="predicted"/>
<dbReference type="Proteomes" id="UP000218160">
    <property type="component" value="Chromosome 1"/>
</dbReference>
<protein>
    <submittedName>
        <fullName evidence="1">Mobile element protein</fullName>
    </submittedName>
</protein>
<evidence type="ECO:0000313" key="1">
    <source>
        <dbReference type="EMBL" id="ATF09384.1"/>
    </source>
</evidence>
<dbReference type="AlphaFoldDB" id="A0A291B8Q2"/>
<organism evidence="1 2">
    <name type="scientific">Candidatus Enterovibrio altilux</name>
    <dbReference type="NCBI Taxonomy" id="1927128"/>
    <lineage>
        <taxon>Bacteria</taxon>
        <taxon>Pseudomonadati</taxon>
        <taxon>Pseudomonadota</taxon>
        <taxon>Gammaproteobacteria</taxon>
        <taxon>Vibrionales</taxon>
        <taxon>Vibrionaceae</taxon>
        <taxon>Enterovibrio</taxon>
    </lineage>
</organism>
<evidence type="ECO:0000313" key="2">
    <source>
        <dbReference type="Proteomes" id="UP000218160"/>
    </source>
</evidence>
<reference evidence="2" key="1">
    <citation type="submission" date="2017-04" db="EMBL/GenBank/DDBJ databases">
        <title>Genome evolution of the luminous symbionts of deep sea anglerfish.</title>
        <authorList>
            <person name="Hendry T.A."/>
        </authorList>
    </citation>
    <scope>NUCLEOTIDE SEQUENCE [LARGE SCALE GENOMIC DNA]</scope>
</reference>
<name>A0A291B8Q2_9GAMM</name>
<dbReference type="KEGG" id="elux:BTN50_0877"/>
<accession>A0A291B8Q2</accession>